<keyword evidence="3" id="KW-0378">Hydrolase</keyword>
<keyword evidence="8" id="KW-0732">Signal</keyword>
<dbReference type="GO" id="GO:0006508">
    <property type="term" value="P:proteolysis"/>
    <property type="evidence" value="ECO:0007669"/>
    <property type="project" value="UniProtKB-KW"/>
</dbReference>
<dbReference type="InterPro" id="IPR000668">
    <property type="entry name" value="Peptidase_C1A_C"/>
</dbReference>
<evidence type="ECO:0000259" key="10">
    <source>
        <dbReference type="SMART" id="SM00848"/>
    </source>
</evidence>
<dbReference type="Gene3D" id="3.90.70.10">
    <property type="entry name" value="Cysteine proteinases"/>
    <property type="match status" value="1"/>
</dbReference>
<evidence type="ECO:0000259" key="9">
    <source>
        <dbReference type="SMART" id="SM00645"/>
    </source>
</evidence>
<dbReference type="PROSITE" id="PS00639">
    <property type="entry name" value="THIOL_PROTEASE_HIS"/>
    <property type="match status" value="1"/>
</dbReference>
<dbReference type="CDD" id="cd02248">
    <property type="entry name" value="Peptidase_C1A"/>
    <property type="match status" value="1"/>
</dbReference>
<evidence type="ECO:0000256" key="2">
    <source>
        <dbReference type="ARBA" id="ARBA00022670"/>
    </source>
</evidence>
<dbReference type="PRINTS" id="PR00705">
    <property type="entry name" value="PAPAIN"/>
</dbReference>
<dbReference type="InterPro" id="IPR013128">
    <property type="entry name" value="Peptidase_C1A"/>
</dbReference>
<accession>A0AAF3J3K2</accession>
<dbReference type="AlphaFoldDB" id="A0AAF3J3K2"/>
<keyword evidence="5" id="KW-0865">Zymogen</keyword>
<feature type="domain" description="Cathepsin propeptide inhibitor" evidence="10">
    <location>
        <begin position="35"/>
        <end position="92"/>
    </location>
</feature>
<dbReference type="InterPro" id="IPR013201">
    <property type="entry name" value="Prot_inhib_I29"/>
</dbReference>
<dbReference type="Proteomes" id="UP000887575">
    <property type="component" value="Unassembled WGS sequence"/>
</dbReference>
<evidence type="ECO:0000256" key="6">
    <source>
        <dbReference type="ARBA" id="ARBA00023157"/>
    </source>
</evidence>
<name>A0AAF3J3K2_9BILA</name>
<dbReference type="WBParaSite" id="MBELARI_LOCUS14020">
    <property type="protein sequence ID" value="MBELARI_LOCUS14020"/>
    <property type="gene ID" value="MBELARI_LOCUS14020"/>
</dbReference>
<dbReference type="InterPro" id="IPR025660">
    <property type="entry name" value="Pept_his_AS"/>
</dbReference>
<keyword evidence="2" id="KW-0645">Protease</keyword>
<dbReference type="Pfam" id="PF00112">
    <property type="entry name" value="Peptidase_C1"/>
    <property type="match status" value="1"/>
</dbReference>
<dbReference type="PROSITE" id="PS00640">
    <property type="entry name" value="THIOL_PROTEASE_ASN"/>
    <property type="match status" value="1"/>
</dbReference>
<evidence type="ECO:0000256" key="8">
    <source>
        <dbReference type="SAM" id="SignalP"/>
    </source>
</evidence>
<evidence type="ECO:0000256" key="4">
    <source>
        <dbReference type="ARBA" id="ARBA00022807"/>
    </source>
</evidence>
<dbReference type="InterPro" id="IPR038765">
    <property type="entry name" value="Papain-like_cys_pep_sf"/>
</dbReference>
<evidence type="ECO:0000256" key="3">
    <source>
        <dbReference type="ARBA" id="ARBA00022801"/>
    </source>
</evidence>
<evidence type="ECO:0000256" key="7">
    <source>
        <dbReference type="ARBA" id="ARBA00069138"/>
    </source>
</evidence>
<dbReference type="FunFam" id="3.90.70.10:FF:000006">
    <property type="entry name" value="Cathepsin S"/>
    <property type="match status" value="1"/>
</dbReference>
<feature type="signal peptide" evidence="8">
    <location>
        <begin position="1"/>
        <end position="17"/>
    </location>
</feature>
<evidence type="ECO:0000313" key="11">
    <source>
        <dbReference type="Proteomes" id="UP000887575"/>
    </source>
</evidence>
<evidence type="ECO:0000313" key="12">
    <source>
        <dbReference type="WBParaSite" id="MBELARI_LOCUS14020"/>
    </source>
</evidence>
<organism evidence="11 12">
    <name type="scientific">Mesorhabditis belari</name>
    <dbReference type="NCBI Taxonomy" id="2138241"/>
    <lineage>
        <taxon>Eukaryota</taxon>
        <taxon>Metazoa</taxon>
        <taxon>Ecdysozoa</taxon>
        <taxon>Nematoda</taxon>
        <taxon>Chromadorea</taxon>
        <taxon>Rhabditida</taxon>
        <taxon>Rhabditina</taxon>
        <taxon>Rhabditomorpha</taxon>
        <taxon>Rhabditoidea</taxon>
        <taxon>Rhabditidae</taxon>
        <taxon>Mesorhabditinae</taxon>
        <taxon>Mesorhabditis</taxon>
    </lineage>
</organism>
<dbReference type="SMART" id="SM00848">
    <property type="entry name" value="Inhibitor_I29"/>
    <property type="match status" value="1"/>
</dbReference>
<dbReference type="PROSITE" id="PS00139">
    <property type="entry name" value="THIOL_PROTEASE_CYS"/>
    <property type="match status" value="1"/>
</dbReference>
<dbReference type="InterPro" id="IPR025661">
    <property type="entry name" value="Pept_asp_AS"/>
</dbReference>
<reference evidence="12" key="1">
    <citation type="submission" date="2024-02" db="UniProtKB">
        <authorList>
            <consortium name="WormBaseParasite"/>
        </authorList>
    </citation>
    <scope>IDENTIFICATION</scope>
</reference>
<dbReference type="SMART" id="SM00645">
    <property type="entry name" value="Pept_C1"/>
    <property type="match status" value="1"/>
</dbReference>
<proteinExistence type="inferred from homology"/>
<dbReference type="PANTHER" id="PTHR12411">
    <property type="entry name" value="CYSTEINE PROTEASE FAMILY C1-RELATED"/>
    <property type="match status" value="1"/>
</dbReference>
<comment type="similarity">
    <text evidence="1">Belongs to the peptidase C1 family.</text>
</comment>
<feature type="chain" id="PRO_5042153660" description="Cathepsin L-like" evidence="8">
    <location>
        <begin position="18"/>
        <end position="341"/>
    </location>
</feature>
<dbReference type="SUPFAM" id="SSF54001">
    <property type="entry name" value="Cysteine proteinases"/>
    <property type="match status" value="1"/>
</dbReference>
<feature type="domain" description="Peptidase C1A papain C-terminal" evidence="9">
    <location>
        <begin position="123"/>
        <end position="337"/>
    </location>
</feature>
<dbReference type="Pfam" id="PF08246">
    <property type="entry name" value="Inhibitor_I29"/>
    <property type="match status" value="1"/>
</dbReference>
<dbReference type="GO" id="GO:0008234">
    <property type="term" value="F:cysteine-type peptidase activity"/>
    <property type="evidence" value="ECO:0007669"/>
    <property type="project" value="UniProtKB-KW"/>
</dbReference>
<protein>
    <recommendedName>
        <fullName evidence="7">Cathepsin L-like</fullName>
    </recommendedName>
</protein>
<dbReference type="InterPro" id="IPR039417">
    <property type="entry name" value="Peptidase_C1A_papain-like"/>
</dbReference>
<keyword evidence="6" id="KW-1015">Disulfide bond</keyword>
<evidence type="ECO:0000256" key="5">
    <source>
        <dbReference type="ARBA" id="ARBA00023145"/>
    </source>
</evidence>
<keyword evidence="4" id="KW-0788">Thiol protease</keyword>
<evidence type="ECO:0000256" key="1">
    <source>
        <dbReference type="ARBA" id="ARBA00008455"/>
    </source>
</evidence>
<sequence length="341" mass="38768">MWSLLGLFLVPILAFLGEPYTHDEYENESHIDLLWRGYKQKFSKNYSPREEVLRKRYFLRAYRAIHKQNDYGMEKGLRLDFNQFSDFNEEEMSKRLGYKMSRVQLVQIKKEGNVWAEPMNVKVPDAIDWRDKGYVTDVKNQGQCGSCYAFSATGALEGQVKRMTGKLFELSEQNIVDCSSNYGNDGCDGGLMSYAYKYIAANGGIDTEDSYPYEAAKETCSFNNDTIGADDSGYTVIKSGDEEALKLAVATMGPIAVAIEVTKSFFHYSEGVYYDKKCSHELNHGVLVVGYGTEEDGGDYWIVKNSWGKEWGNEGYIWMARNRENNCGIADMPIFPNYKAV</sequence>
<dbReference type="InterPro" id="IPR000169">
    <property type="entry name" value="Pept_cys_AS"/>
</dbReference>
<keyword evidence="11" id="KW-1185">Reference proteome</keyword>